<comment type="caution">
    <text evidence="1">The sequence shown here is derived from an EMBL/GenBank/DDBJ whole genome shotgun (WGS) entry which is preliminary data.</text>
</comment>
<reference evidence="1" key="1">
    <citation type="submission" date="2021-06" db="EMBL/GenBank/DDBJ databases">
        <authorList>
            <person name="Kallberg Y."/>
            <person name="Tangrot J."/>
            <person name="Rosling A."/>
        </authorList>
    </citation>
    <scope>NUCLEOTIDE SEQUENCE</scope>
    <source>
        <strain evidence="1">AZ414A</strain>
    </source>
</reference>
<sequence length="68" mass="8120">MVGSLLGRFSFIRSRIPDTFHRNVLGGCLFIVFKDIVNLTYKYQRARHRRSRHVKNYVEFANEETFVL</sequence>
<dbReference type="AlphaFoldDB" id="A0A9N8V662"/>
<evidence type="ECO:0000313" key="1">
    <source>
        <dbReference type="EMBL" id="CAG8436148.1"/>
    </source>
</evidence>
<protein>
    <submittedName>
        <fullName evidence="1">9482_t:CDS:1</fullName>
    </submittedName>
</protein>
<dbReference type="EMBL" id="CAJVPK010000036">
    <property type="protein sequence ID" value="CAG8436148.1"/>
    <property type="molecule type" value="Genomic_DNA"/>
</dbReference>
<organism evidence="1 2">
    <name type="scientific">Diversispora eburnea</name>
    <dbReference type="NCBI Taxonomy" id="1213867"/>
    <lineage>
        <taxon>Eukaryota</taxon>
        <taxon>Fungi</taxon>
        <taxon>Fungi incertae sedis</taxon>
        <taxon>Mucoromycota</taxon>
        <taxon>Glomeromycotina</taxon>
        <taxon>Glomeromycetes</taxon>
        <taxon>Diversisporales</taxon>
        <taxon>Diversisporaceae</taxon>
        <taxon>Diversispora</taxon>
    </lineage>
</organism>
<gene>
    <name evidence="1" type="ORF">DEBURN_LOCUS966</name>
</gene>
<evidence type="ECO:0000313" key="2">
    <source>
        <dbReference type="Proteomes" id="UP000789706"/>
    </source>
</evidence>
<name>A0A9N8V662_9GLOM</name>
<proteinExistence type="predicted"/>
<dbReference type="OrthoDB" id="5817083at2759"/>
<keyword evidence="2" id="KW-1185">Reference proteome</keyword>
<accession>A0A9N8V662</accession>
<dbReference type="Proteomes" id="UP000789706">
    <property type="component" value="Unassembled WGS sequence"/>
</dbReference>